<dbReference type="EMBL" id="JAEFCI010008938">
    <property type="protein sequence ID" value="KAG5458129.1"/>
    <property type="molecule type" value="Genomic_DNA"/>
</dbReference>
<reference evidence="1 2" key="1">
    <citation type="journal article" name="Sci. Rep.">
        <title>Genome-scale phylogenetic analyses confirm Olpidium as the closest living zoosporic fungus to the non-flagellated, terrestrial fungi.</title>
        <authorList>
            <person name="Chang Y."/>
            <person name="Rochon D."/>
            <person name="Sekimoto S."/>
            <person name="Wang Y."/>
            <person name="Chovatia M."/>
            <person name="Sandor L."/>
            <person name="Salamov A."/>
            <person name="Grigoriev I.V."/>
            <person name="Stajich J.E."/>
            <person name="Spatafora J.W."/>
        </authorList>
    </citation>
    <scope>NUCLEOTIDE SEQUENCE [LARGE SCALE GENOMIC DNA]</scope>
    <source>
        <strain evidence="1">S191</strain>
    </source>
</reference>
<gene>
    <name evidence="1" type="ORF">BJ554DRAFT_1709</name>
</gene>
<dbReference type="Gene3D" id="3.40.1170.60">
    <property type="match status" value="1"/>
</dbReference>
<accession>A0A8H7ZRL4</accession>
<comment type="caution">
    <text evidence="1">The sequence shown here is derived from an EMBL/GenBank/DDBJ whole genome shotgun (WGS) entry which is preliminary data.</text>
</comment>
<dbReference type="InterPro" id="IPR043128">
    <property type="entry name" value="Rev_trsase/Diguanyl_cyclase"/>
</dbReference>
<evidence type="ECO:0000313" key="1">
    <source>
        <dbReference type="EMBL" id="KAG5458129.1"/>
    </source>
</evidence>
<sequence length="113" mass="12328">MPSVGVPSMTPLRVGALKREGTLDVSAVMHANVSDAQVEQVRLGLPKDQPLAVQQWSTTRPELLVSNGESLPAKHFWNRVCLSAESEASEPLVELVGTQVLRKPARNVHVRAR</sequence>
<evidence type="ECO:0000313" key="2">
    <source>
        <dbReference type="Proteomes" id="UP000673691"/>
    </source>
</evidence>
<dbReference type="Proteomes" id="UP000673691">
    <property type="component" value="Unassembled WGS sequence"/>
</dbReference>
<proteinExistence type="predicted"/>
<dbReference type="OrthoDB" id="5723at2759"/>
<dbReference type="InterPro" id="IPR043502">
    <property type="entry name" value="DNA/RNA_pol_sf"/>
</dbReference>
<keyword evidence="2" id="KW-1185">Reference proteome</keyword>
<name>A0A8H7ZRL4_9FUNG</name>
<protein>
    <submittedName>
        <fullName evidence="1">Uncharacterized protein</fullName>
    </submittedName>
</protein>
<dbReference type="Gene3D" id="3.30.70.270">
    <property type="match status" value="1"/>
</dbReference>
<dbReference type="SUPFAM" id="SSF56672">
    <property type="entry name" value="DNA/RNA polymerases"/>
    <property type="match status" value="1"/>
</dbReference>
<dbReference type="AlphaFoldDB" id="A0A8H7ZRL4"/>
<organism evidence="1 2">
    <name type="scientific">Olpidium bornovanus</name>
    <dbReference type="NCBI Taxonomy" id="278681"/>
    <lineage>
        <taxon>Eukaryota</taxon>
        <taxon>Fungi</taxon>
        <taxon>Fungi incertae sedis</taxon>
        <taxon>Olpidiomycota</taxon>
        <taxon>Olpidiomycotina</taxon>
        <taxon>Olpidiomycetes</taxon>
        <taxon>Olpidiales</taxon>
        <taxon>Olpidiaceae</taxon>
        <taxon>Olpidium</taxon>
    </lineage>
</organism>